<dbReference type="Pfam" id="PF14329">
    <property type="entry name" value="DUF4386"/>
    <property type="match status" value="1"/>
</dbReference>
<feature type="transmembrane region" description="Helical" evidence="1">
    <location>
        <begin position="195"/>
        <end position="216"/>
    </location>
</feature>
<keyword evidence="1" id="KW-1133">Transmembrane helix</keyword>
<reference evidence="2" key="1">
    <citation type="journal article" date="2020" name="mSystems">
        <title>Genome- and Community-Level Interaction Insights into Carbon Utilization and Element Cycling Functions of Hydrothermarchaeota in Hydrothermal Sediment.</title>
        <authorList>
            <person name="Zhou Z."/>
            <person name="Liu Y."/>
            <person name="Xu W."/>
            <person name="Pan J."/>
            <person name="Luo Z.H."/>
            <person name="Li M."/>
        </authorList>
    </citation>
    <scope>NUCLEOTIDE SEQUENCE [LARGE SCALE GENOMIC DNA]</scope>
    <source>
        <strain evidence="2">HyVt-577</strain>
    </source>
</reference>
<evidence type="ECO:0000313" key="2">
    <source>
        <dbReference type="EMBL" id="HGY54511.1"/>
    </source>
</evidence>
<dbReference type="Proteomes" id="UP000885779">
    <property type="component" value="Unassembled WGS sequence"/>
</dbReference>
<sequence length="235" mass="26543">MELSDKSIVKNLSVSGIIFTLVIFLWPVFMAISSLNGSIEMQLEQIRNNPVPFRLNFVLASLIGPSLSYLMITVGLFLNSRKKTPILNSTGIFFLLPYVVFVSIAYTSQFTLVTNSLFSEKPADAIRWYFGNFHSIAYFFNQLGYTFFAISGFCIGYRFLFDKGPMKIFGWLLYVSSFLSITAFIGLVLNSKELNSLTVLSGMCILPLGIIAIIVSRRLKNLNKRKQNGRKEYAL</sequence>
<feature type="transmembrane region" description="Helical" evidence="1">
    <location>
        <begin position="168"/>
        <end position="189"/>
    </location>
</feature>
<accession>A0A7V4WUN9</accession>
<feature type="transmembrane region" description="Helical" evidence="1">
    <location>
        <begin position="12"/>
        <end position="35"/>
    </location>
</feature>
<feature type="transmembrane region" description="Helical" evidence="1">
    <location>
        <begin position="90"/>
        <end position="108"/>
    </location>
</feature>
<name>A0A7V4WUN9_CALAY</name>
<feature type="transmembrane region" description="Helical" evidence="1">
    <location>
        <begin position="143"/>
        <end position="161"/>
    </location>
</feature>
<dbReference type="AlphaFoldDB" id="A0A7V4WUN9"/>
<comment type="caution">
    <text evidence="2">The sequence shown here is derived from an EMBL/GenBank/DDBJ whole genome shotgun (WGS) entry which is preliminary data.</text>
</comment>
<keyword evidence="1" id="KW-0472">Membrane</keyword>
<gene>
    <name evidence="2" type="ORF">ENK44_02295</name>
</gene>
<feature type="transmembrane region" description="Helical" evidence="1">
    <location>
        <begin position="55"/>
        <end position="78"/>
    </location>
</feature>
<protein>
    <submittedName>
        <fullName evidence="2">DUF4386 family protein</fullName>
    </submittedName>
</protein>
<dbReference type="EMBL" id="DRQG01000022">
    <property type="protein sequence ID" value="HGY54511.1"/>
    <property type="molecule type" value="Genomic_DNA"/>
</dbReference>
<keyword evidence="1" id="KW-0812">Transmembrane</keyword>
<organism evidence="2">
    <name type="scientific">Caldithrix abyssi</name>
    <dbReference type="NCBI Taxonomy" id="187145"/>
    <lineage>
        <taxon>Bacteria</taxon>
        <taxon>Pseudomonadati</taxon>
        <taxon>Calditrichota</taxon>
        <taxon>Calditrichia</taxon>
        <taxon>Calditrichales</taxon>
        <taxon>Calditrichaceae</taxon>
        <taxon>Caldithrix</taxon>
    </lineage>
</organism>
<dbReference type="InterPro" id="IPR025495">
    <property type="entry name" value="DUF4386"/>
</dbReference>
<evidence type="ECO:0000256" key="1">
    <source>
        <dbReference type="SAM" id="Phobius"/>
    </source>
</evidence>
<proteinExistence type="predicted"/>